<feature type="transmembrane region" description="Helical" evidence="6">
    <location>
        <begin position="90"/>
        <end position="111"/>
    </location>
</feature>
<feature type="transmembrane region" description="Helical" evidence="6">
    <location>
        <begin position="431"/>
        <end position="451"/>
    </location>
</feature>
<dbReference type="PANTHER" id="PTHR30250:SF21">
    <property type="entry name" value="LIPID II FLIPPASE MURJ"/>
    <property type="match status" value="1"/>
</dbReference>
<reference evidence="7" key="1">
    <citation type="submission" date="2020-08" db="EMBL/GenBank/DDBJ databases">
        <title>Genome public.</title>
        <authorList>
            <person name="Liu C."/>
            <person name="Sun Q."/>
        </authorList>
    </citation>
    <scope>NUCLEOTIDE SEQUENCE</scope>
    <source>
        <strain evidence="7">NSJ-24</strain>
    </source>
</reference>
<keyword evidence="5 6" id="KW-0472">Membrane</keyword>
<dbReference type="Pfam" id="PF01943">
    <property type="entry name" value="Polysacc_synt"/>
    <property type="match status" value="1"/>
</dbReference>
<evidence type="ECO:0000256" key="6">
    <source>
        <dbReference type="SAM" id="Phobius"/>
    </source>
</evidence>
<evidence type="ECO:0000256" key="1">
    <source>
        <dbReference type="ARBA" id="ARBA00004651"/>
    </source>
</evidence>
<dbReference type="CDD" id="cd13124">
    <property type="entry name" value="MATE_SpoVB_like"/>
    <property type="match status" value="1"/>
</dbReference>
<keyword evidence="2" id="KW-1003">Cell membrane</keyword>
<evidence type="ECO:0000313" key="8">
    <source>
        <dbReference type="Proteomes" id="UP000610862"/>
    </source>
</evidence>
<proteinExistence type="predicted"/>
<name>A0A926E9V8_9FIRM</name>
<evidence type="ECO:0000256" key="4">
    <source>
        <dbReference type="ARBA" id="ARBA00022989"/>
    </source>
</evidence>
<dbReference type="AlphaFoldDB" id="A0A926E9V8"/>
<feature type="transmembrane region" description="Helical" evidence="6">
    <location>
        <begin position="123"/>
        <end position="143"/>
    </location>
</feature>
<feature type="transmembrane region" description="Helical" evidence="6">
    <location>
        <begin position="495"/>
        <end position="513"/>
    </location>
</feature>
<protein>
    <submittedName>
        <fullName evidence="7">Polysaccharide biosynthesis protein</fullName>
    </submittedName>
</protein>
<evidence type="ECO:0000256" key="5">
    <source>
        <dbReference type="ARBA" id="ARBA00023136"/>
    </source>
</evidence>
<dbReference type="PANTHER" id="PTHR30250">
    <property type="entry name" value="PST FAMILY PREDICTED COLANIC ACID TRANSPORTER"/>
    <property type="match status" value="1"/>
</dbReference>
<evidence type="ECO:0000256" key="2">
    <source>
        <dbReference type="ARBA" id="ARBA00022475"/>
    </source>
</evidence>
<feature type="transmembrane region" description="Helical" evidence="6">
    <location>
        <begin position="47"/>
        <end position="69"/>
    </location>
</feature>
<feature type="transmembrane region" description="Helical" evidence="6">
    <location>
        <begin position="301"/>
        <end position="320"/>
    </location>
</feature>
<dbReference type="InterPro" id="IPR002797">
    <property type="entry name" value="Polysacc_synth"/>
</dbReference>
<feature type="transmembrane region" description="Helical" evidence="6">
    <location>
        <begin position="463"/>
        <end position="483"/>
    </location>
</feature>
<keyword evidence="3 6" id="KW-0812">Transmembrane</keyword>
<accession>A0A926E9V8</accession>
<gene>
    <name evidence="7" type="ORF">H8692_10035</name>
</gene>
<comment type="subcellular location">
    <subcellularLocation>
        <location evidence="1">Cell membrane</location>
        <topology evidence="1">Multi-pass membrane protein</topology>
    </subcellularLocation>
</comment>
<dbReference type="EMBL" id="JACRTA010000003">
    <property type="protein sequence ID" value="MBC8569095.1"/>
    <property type="molecule type" value="Genomic_DNA"/>
</dbReference>
<dbReference type="InterPro" id="IPR024923">
    <property type="entry name" value="PG_synth_SpoVB"/>
</dbReference>
<feature type="transmembrane region" description="Helical" evidence="6">
    <location>
        <begin position="191"/>
        <end position="215"/>
    </location>
</feature>
<feature type="transmembrane region" description="Helical" evidence="6">
    <location>
        <begin position="164"/>
        <end position="185"/>
    </location>
</feature>
<feature type="transmembrane region" description="Helical" evidence="6">
    <location>
        <begin position="376"/>
        <end position="397"/>
    </location>
</feature>
<dbReference type="PIRSF" id="PIRSF038958">
    <property type="entry name" value="PG_synth_SpoVB"/>
    <property type="match status" value="1"/>
</dbReference>
<evidence type="ECO:0000313" key="7">
    <source>
        <dbReference type="EMBL" id="MBC8569095.1"/>
    </source>
</evidence>
<sequence>MTKKSLLRGAAVMAVAGIVVKILGAVFRIPLANFIGSVGMANYSPAYSLYSFLLVFATAGLPVAISKMVSERYAVGQFREAERVFRLSRALMMIMGIIGFLILFFFSDLIADLINIPGSALSMRATSVALLLVPIMSSYRGYFQGMQEMAPTAISEVAEQTFRVCFGLALAWILMGSEYGMLGFTPEQRGAAGGCFGASAGSIGGLAVMLIVYVISRKNIKRRIRNDRTTERESARAILKKIAVIAIPITIGAAIMPIVNLIDAGIVQTRLLSSGWDEVAAESLYGQLTGFASPITQFPQVFMTAIVMSLVPMVSAANRVGNKKELHSHISLGLRMTTIIAFPAAIGMFVLSEPILTLLYSSQKASAVGAAPCLQIFSIGFVFLAIITTMTGALQGIGKQHLPVINLFIGVVVKFIVTWTLTAVPSVNVKGAAIGSAAAYLIAMILDLIAVKKYSGVRFSLSLTVLKPLISAVVMGVIVVLGYKGLYAVTSSNGLSTLVAILVGVVVYGLMVLRTKTILREEMMNISMGRKLVSICDKLRLW</sequence>
<keyword evidence="4 6" id="KW-1133">Transmembrane helix</keyword>
<dbReference type="RefSeq" id="WP_177270709.1">
    <property type="nucleotide sequence ID" value="NZ_JACRTA010000003.1"/>
</dbReference>
<feature type="transmembrane region" description="Helical" evidence="6">
    <location>
        <begin position="242"/>
        <end position="262"/>
    </location>
</feature>
<keyword evidence="8" id="KW-1185">Reference proteome</keyword>
<feature type="transmembrane region" description="Helical" evidence="6">
    <location>
        <begin position="7"/>
        <end position="27"/>
    </location>
</feature>
<dbReference type="Proteomes" id="UP000610862">
    <property type="component" value="Unassembled WGS sequence"/>
</dbReference>
<comment type="caution">
    <text evidence="7">The sequence shown here is derived from an EMBL/GenBank/DDBJ whole genome shotgun (WGS) entry which is preliminary data.</text>
</comment>
<feature type="transmembrane region" description="Helical" evidence="6">
    <location>
        <begin position="332"/>
        <end position="356"/>
    </location>
</feature>
<organism evidence="7 8">
    <name type="scientific">Lentihominibacter hominis</name>
    <dbReference type="NCBI Taxonomy" id="2763645"/>
    <lineage>
        <taxon>Bacteria</taxon>
        <taxon>Bacillati</taxon>
        <taxon>Bacillota</taxon>
        <taxon>Clostridia</taxon>
        <taxon>Peptostreptococcales</taxon>
        <taxon>Anaerovoracaceae</taxon>
        <taxon>Lentihominibacter</taxon>
    </lineage>
</organism>
<feature type="transmembrane region" description="Helical" evidence="6">
    <location>
        <begin position="404"/>
        <end position="425"/>
    </location>
</feature>
<dbReference type="InterPro" id="IPR050833">
    <property type="entry name" value="Poly_Biosynth_Transport"/>
</dbReference>
<dbReference type="GO" id="GO:0005886">
    <property type="term" value="C:plasma membrane"/>
    <property type="evidence" value="ECO:0007669"/>
    <property type="project" value="UniProtKB-SubCell"/>
</dbReference>
<evidence type="ECO:0000256" key="3">
    <source>
        <dbReference type="ARBA" id="ARBA00022692"/>
    </source>
</evidence>